<evidence type="ECO:0008006" key="3">
    <source>
        <dbReference type="Google" id="ProtNLM"/>
    </source>
</evidence>
<dbReference type="Proteomes" id="UP000327044">
    <property type="component" value="Unassembled WGS sequence"/>
</dbReference>
<gene>
    <name evidence="1" type="ORF">PPYR_08614</name>
</gene>
<reference evidence="1 2" key="1">
    <citation type="journal article" date="2018" name="Elife">
        <title>Firefly genomes illuminate parallel origins of bioluminescence in beetles.</title>
        <authorList>
            <person name="Fallon T.R."/>
            <person name="Lower S.E."/>
            <person name="Chang C.H."/>
            <person name="Bessho-Uehara M."/>
            <person name="Martin G.J."/>
            <person name="Bewick A.J."/>
            <person name="Behringer M."/>
            <person name="Debat H.J."/>
            <person name="Wong I."/>
            <person name="Day J.C."/>
            <person name="Suvorov A."/>
            <person name="Silva C.J."/>
            <person name="Stanger-Hall K.F."/>
            <person name="Hall D.W."/>
            <person name="Schmitz R.J."/>
            <person name="Nelson D.R."/>
            <person name="Lewis S.M."/>
            <person name="Shigenobu S."/>
            <person name="Bybee S.M."/>
            <person name="Larracuente A.M."/>
            <person name="Oba Y."/>
            <person name="Weng J.K."/>
        </authorList>
    </citation>
    <scope>NUCLEOTIDE SEQUENCE [LARGE SCALE GENOMIC DNA]</scope>
    <source>
        <strain evidence="1">1611_PpyrPB1</strain>
        <tissue evidence="1">Whole body</tissue>
    </source>
</reference>
<evidence type="ECO:0000313" key="2">
    <source>
        <dbReference type="Proteomes" id="UP000327044"/>
    </source>
</evidence>
<dbReference type="InParanoid" id="A0A5N4AJW8"/>
<organism evidence="1 2">
    <name type="scientific">Photinus pyralis</name>
    <name type="common">Common eastern firefly</name>
    <name type="synonym">Lampyris pyralis</name>
    <dbReference type="NCBI Taxonomy" id="7054"/>
    <lineage>
        <taxon>Eukaryota</taxon>
        <taxon>Metazoa</taxon>
        <taxon>Ecdysozoa</taxon>
        <taxon>Arthropoda</taxon>
        <taxon>Hexapoda</taxon>
        <taxon>Insecta</taxon>
        <taxon>Pterygota</taxon>
        <taxon>Neoptera</taxon>
        <taxon>Endopterygota</taxon>
        <taxon>Coleoptera</taxon>
        <taxon>Polyphaga</taxon>
        <taxon>Elateriformia</taxon>
        <taxon>Elateroidea</taxon>
        <taxon>Lampyridae</taxon>
        <taxon>Lampyrinae</taxon>
        <taxon>Photinus</taxon>
    </lineage>
</organism>
<comment type="caution">
    <text evidence="1">The sequence shown here is derived from an EMBL/GenBank/DDBJ whole genome shotgun (WGS) entry which is preliminary data.</text>
</comment>
<keyword evidence="2" id="KW-1185">Reference proteome</keyword>
<protein>
    <recommendedName>
        <fullName evidence="3">DDE-1 domain-containing protein</fullName>
    </recommendedName>
</protein>
<accession>A0A5N4AJW8</accession>
<sequence length="166" mass="18627">MTGPDWFSYYLKRNSRLSIRCPEATSIAWCVNLNKNTVSSFFEKLKEVLDRLGIGPEDVWNMDETGVPTTQKPDKVVARKGYKQIGRMTSQGRGTLVAAAVSAHGNSIPAFFIFPRINYRNQFLNNPLPGSAGACNPSGWLKEPNVSQFIKHFIKFTKCSRDKPVL</sequence>
<dbReference type="AlphaFoldDB" id="A0A5N4AJW8"/>
<proteinExistence type="predicted"/>
<feature type="non-terminal residue" evidence="1">
    <location>
        <position position="166"/>
    </location>
</feature>
<evidence type="ECO:0000313" key="1">
    <source>
        <dbReference type="EMBL" id="KAB0797621.1"/>
    </source>
</evidence>
<name>A0A5N4AJW8_PHOPY</name>
<dbReference type="EMBL" id="VVIM01000006">
    <property type="protein sequence ID" value="KAB0797621.1"/>
    <property type="molecule type" value="Genomic_DNA"/>
</dbReference>